<name>F4R5U8_MELLP</name>
<accession>F4R5U8</accession>
<dbReference type="HOGENOM" id="CLU_1704610_0_0_1"/>
<sequence>MSQTTRPNEEVNIDVEQRYNQTTPHGEMLLDCANQIQRTLAVIGKTLEVYEKSAQEQEHHGCKIDHLYTGLNLTGEKTHLLEHKVEALEAKIHNLILELCVAKAMITGHHSVFKKITEAFEDVDKIIEAQYENSHDPKVDYNTKTNNQASCSNQ</sequence>
<protein>
    <submittedName>
        <fullName evidence="1">Uncharacterized protein</fullName>
    </submittedName>
</protein>
<dbReference type="KEGG" id="mlr:MELLADRAFT_59311"/>
<dbReference type="AlphaFoldDB" id="F4R5U8"/>
<dbReference type="VEuPathDB" id="FungiDB:MELLADRAFT_59311"/>
<dbReference type="Proteomes" id="UP000001072">
    <property type="component" value="Unassembled WGS sequence"/>
</dbReference>
<evidence type="ECO:0000313" key="2">
    <source>
        <dbReference type="Proteomes" id="UP000001072"/>
    </source>
</evidence>
<dbReference type="GeneID" id="18929325"/>
<keyword evidence="2" id="KW-1185">Reference proteome</keyword>
<evidence type="ECO:0000313" key="1">
    <source>
        <dbReference type="EMBL" id="EGG12190.1"/>
    </source>
</evidence>
<gene>
    <name evidence="1" type="ORF">MELLADRAFT_59311</name>
</gene>
<dbReference type="RefSeq" id="XP_007404565.1">
    <property type="nucleotide sequence ID" value="XM_007404503.1"/>
</dbReference>
<proteinExistence type="predicted"/>
<dbReference type="InParanoid" id="F4R5U8"/>
<reference evidence="2" key="1">
    <citation type="journal article" date="2011" name="Proc. Natl. Acad. Sci. U.S.A.">
        <title>Obligate biotrophy features unraveled by the genomic analysis of rust fungi.</title>
        <authorList>
            <person name="Duplessis S."/>
            <person name="Cuomo C.A."/>
            <person name="Lin Y.-C."/>
            <person name="Aerts A."/>
            <person name="Tisserant E."/>
            <person name="Veneault-Fourrey C."/>
            <person name="Joly D.L."/>
            <person name="Hacquard S."/>
            <person name="Amselem J."/>
            <person name="Cantarel B.L."/>
            <person name="Chiu R."/>
            <person name="Coutinho P.M."/>
            <person name="Feau N."/>
            <person name="Field M."/>
            <person name="Frey P."/>
            <person name="Gelhaye E."/>
            <person name="Goldberg J."/>
            <person name="Grabherr M.G."/>
            <person name="Kodira C.D."/>
            <person name="Kohler A."/>
            <person name="Kuees U."/>
            <person name="Lindquist E.A."/>
            <person name="Lucas S.M."/>
            <person name="Mago R."/>
            <person name="Mauceli E."/>
            <person name="Morin E."/>
            <person name="Murat C."/>
            <person name="Pangilinan J.L."/>
            <person name="Park R."/>
            <person name="Pearson M."/>
            <person name="Quesneville H."/>
            <person name="Rouhier N."/>
            <person name="Sakthikumar S."/>
            <person name="Salamov A.A."/>
            <person name="Schmutz J."/>
            <person name="Selles B."/>
            <person name="Shapiro H."/>
            <person name="Tanguay P."/>
            <person name="Tuskan G.A."/>
            <person name="Henrissat B."/>
            <person name="Van de Peer Y."/>
            <person name="Rouze P."/>
            <person name="Ellis J.G."/>
            <person name="Dodds P.N."/>
            <person name="Schein J.E."/>
            <person name="Zhong S."/>
            <person name="Hamelin R.C."/>
            <person name="Grigoriev I.V."/>
            <person name="Szabo L.J."/>
            <person name="Martin F."/>
        </authorList>
    </citation>
    <scope>NUCLEOTIDE SEQUENCE [LARGE SCALE GENOMIC DNA]</scope>
    <source>
        <strain evidence="2">98AG31 / pathotype 3-4-7</strain>
    </source>
</reference>
<organism evidence="2">
    <name type="scientific">Melampsora larici-populina (strain 98AG31 / pathotype 3-4-7)</name>
    <name type="common">Poplar leaf rust fungus</name>
    <dbReference type="NCBI Taxonomy" id="747676"/>
    <lineage>
        <taxon>Eukaryota</taxon>
        <taxon>Fungi</taxon>
        <taxon>Dikarya</taxon>
        <taxon>Basidiomycota</taxon>
        <taxon>Pucciniomycotina</taxon>
        <taxon>Pucciniomycetes</taxon>
        <taxon>Pucciniales</taxon>
        <taxon>Melampsoraceae</taxon>
        <taxon>Melampsora</taxon>
    </lineage>
</organism>
<dbReference type="EMBL" id="GL883091">
    <property type="protein sequence ID" value="EGG12190.1"/>
    <property type="molecule type" value="Genomic_DNA"/>
</dbReference>